<dbReference type="Pfam" id="PF08341">
    <property type="entry name" value="TED"/>
    <property type="match status" value="1"/>
</dbReference>
<organism evidence="3 7">
    <name type="scientific">Bacillus mycoides</name>
    <dbReference type="NCBI Taxonomy" id="1405"/>
    <lineage>
        <taxon>Bacteria</taxon>
        <taxon>Bacillati</taxon>
        <taxon>Bacillota</taxon>
        <taxon>Bacilli</taxon>
        <taxon>Bacillales</taxon>
        <taxon>Bacillaceae</taxon>
        <taxon>Bacillus</taxon>
        <taxon>Bacillus cereus group</taxon>
    </lineage>
</organism>
<evidence type="ECO:0000256" key="1">
    <source>
        <dbReference type="SAM" id="MobiDB-lite"/>
    </source>
</evidence>
<feature type="domain" description="Thioester" evidence="2">
    <location>
        <begin position="66"/>
        <end position="155"/>
    </location>
</feature>
<evidence type="ECO:0000313" key="9">
    <source>
        <dbReference type="Proteomes" id="UP000236165"/>
    </source>
</evidence>
<gene>
    <name evidence="5" type="ORF">BACWE_03570</name>
    <name evidence="3" type="ORF">BW900_08930</name>
    <name evidence="6" type="ORF">I6G81_25345</name>
    <name evidence="4" type="ORF">S3E15_01121</name>
</gene>
<accession>A0A0B5S951</accession>
<dbReference type="AlphaFoldDB" id="A0A0B5S951"/>
<dbReference type="NCBIfam" id="TIGR03934">
    <property type="entry name" value="TQXA_dom"/>
    <property type="match status" value="1"/>
</dbReference>
<dbReference type="Proteomes" id="UP000190696">
    <property type="component" value="Unassembled WGS sequence"/>
</dbReference>
<dbReference type="EMBL" id="MRWU01000011">
    <property type="protein sequence ID" value="OSX91488.1"/>
    <property type="molecule type" value="Genomic_DNA"/>
</dbReference>
<reference evidence="4 8" key="2">
    <citation type="submission" date="2016-12" db="EMBL/GenBank/DDBJ databases">
        <title>Genome Sequences of Twelve Sporeforming Bacillus Species Isolated from Foods.</title>
        <authorList>
            <person name="De Jong A."/>
            <person name="Holsappel S."/>
            <person name="Kuipers O.P."/>
        </authorList>
    </citation>
    <scope>NUCLEOTIDE SEQUENCE [LARGE SCALE GENOMIC DNA]</scope>
    <source>
        <strain evidence="4 8">S3E15</strain>
    </source>
</reference>
<proteinExistence type="predicted"/>
<keyword evidence="4" id="KW-0808">Transferase</keyword>
<keyword evidence="4" id="KW-0418">Kinase</keyword>
<evidence type="ECO:0000313" key="3">
    <source>
        <dbReference type="EMBL" id="OOR07252.1"/>
    </source>
</evidence>
<evidence type="ECO:0000313" key="8">
    <source>
        <dbReference type="Proteomes" id="UP000194131"/>
    </source>
</evidence>
<accession>A0A1S9TBJ6</accession>
<evidence type="ECO:0000313" key="6">
    <source>
        <dbReference type="EMBL" id="QQA15660.1"/>
    </source>
</evidence>
<keyword evidence="10" id="KW-1185">Reference proteome</keyword>
<name>A0A0B5S951_BACMY</name>
<evidence type="ECO:0000313" key="4">
    <source>
        <dbReference type="EMBL" id="OSX91488.1"/>
    </source>
</evidence>
<dbReference type="Proteomes" id="UP000596196">
    <property type="component" value="Chromosome"/>
</dbReference>
<dbReference type="EMBL" id="MUAI01000004">
    <property type="protein sequence ID" value="OOR07252.1"/>
    <property type="molecule type" value="Genomic_DNA"/>
</dbReference>
<evidence type="ECO:0000259" key="2">
    <source>
        <dbReference type="Pfam" id="PF08341"/>
    </source>
</evidence>
<feature type="region of interest" description="Disordered" evidence="1">
    <location>
        <begin position="273"/>
        <end position="312"/>
    </location>
</feature>
<dbReference type="Proteomes" id="UP000236165">
    <property type="component" value="Unassembled WGS sequence"/>
</dbReference>
<evidence type="ECO:0000313" key="10">
    <source>
        <dbReference type="Proteomes" id="UP000596196"/>
    </source>
</evidence>
<dbReference type="EMBL" id="MKZQ01000004">
    <property type="protein sequence ID" value="PJN72877.1"/>
    <property type="molecule type" value="Genomic_DNA"/>
</dbReference>
<dbReference type="InterPro" id="IPR013552">
    <property type="entry name" value="Thioester_dom"/>
</dbReference>
<dbReference type="Gene3D" id="1.10.150.480">
    <property type="match status" value="1"/>
</dbReference>
<reference evidence="3 7" key="3">
    <citation type="submission" date="2017-01" db="EMBL/GenBank/DDBJ databases">
        <title>Bacillus cereus isolates.</title>
        <authorList>
            <person name="Beno S.M."/>
        </authorList>
    </citation>
    <scope>NUCLEOTIDE SEQUENCE [LARGE SCALE GENOMIC DNA]</scope>
    <source>
        <strain evidence="3 7">FSL W7-1108</strain>
    </source>
</reference>
<evidence type="ECO:0000313" key="5">
    <source>
        <dbReference type="EMBL" id="PJN72877.1"/>
    </source>
</evidence>
<protein>
    <submittedName>
        <fullName evidence="4">Glycerate kinase</fullName>
        <ecNumber evidence="4">2.7.1.31</ecNumber>
    </submittedName>
    <submittedName>
        <fullName evidence="3">TQXA domain-containing protein</fullName>
    </submittedName>
    <submittedName>
        <fullName evidence="6">Thioester domain-containing protein</fullName>
    </submittedName>
</protein>
<dbReference type="EC" id="2.7.1.31" evidence="4"/>
<evidence type="ECO:0000313" key="7">
    <source>
        <dbReference type="Proteomes" id="UP000190696"/>
    </source>
</evidence>
<dbReference type="EMBL" id="CP065877">
    <property type="protein sequence ID" value="QQA15660.1"/>
    <property type="molecule type" value="Genomic_DNA"/>
</dbReference>
<dbReference type="KEGG" id="bmyo:BG05_962"/>
<reference evidence="5 9" key="1">
    <citation type="submission" date="2016-10" db="EMBL/GenBank/DDBJ databases">
        <title>Genome Sequence of Bacillus weihenstephanensis GM6LP.</title>
        <authorList>
            <person name="Poehlein A."/>
            <person name="Wemheuer F."/>
            <person name="Hollensteiner J."/>
            <person name="Wemheuer B."/>
        </authorList>
    </citation>
    <scope>NUCLEOTIDE SEQUENCE [LARGE SCALE GENOMIC DNA]</scope>
    <source>
        <strain evidence="5 9">GM6LP</strain>
    </source>
</reference>
<dbReference type="Proteomes" id="UP000194131">
    <property type="component" value="Unassembled WGS sequence"/>
</dbReference>
<sequence>MNIKRSFKLMAAFLSVLFVFANLLFPLQKASAEVMDHTKYQMDWSYSKSKKKPIRTELIKTADGKIAFCLNVDLKSPSGQDLPEMGKVDINVYRVLLNGYPQKSPQELGVSDWREAHYATQLAVWNALKQIDINDLDFRNKNVEKVTKDIVAKASASEELQEITMSVVPSEEQEAVLKNEFFETGLYTVQTNAKSGTYKVQATGAPEGAKFVNEKGEGKTEFNVGEKFRILIPKQTPSGGFSFKVSGNLTKLQGIAHKGTPTIQNAVVLLERSEEKTSPELAVSWKKANGHDNKPNKPYTPNEPHKPNQYNR</sequence>
<dbReference type="GO" id="GO:0008887">
    <property type="term" value="F:glycerate kinase activity"/>
    <property type="evidence" value="ECO:0007669"/>
    <property type="project" value="UniProtKB-EC"/>
</dbReference>
<dbReference type="RefSeq" id="WP_002184692.1">
    <property type="nucleotide sequence ID" value="NZ_CM125442.1"/>
</dbReference>
<reference evidence="6 10" key="4">
    <citation type="submission" date="2020-12" db="EMBL/GenBank/DDBJ databases">
        <title>FDA dAtabase for Regulatory Grade micrObial Sequences (FDA-ARGOS): Supporting development and validation of Infectious Disease Dx tests.</title>
        <authorList>
            <person name="Nelson B."/>
            <person name="Plummer A."/>
            <person name="Tallon L."/>
            <person name="Sadzewicz L."/>
            <person name="Zhao X."/>
            <person name="Boylan J."/>
            <person name="Ott S."/>
            <person name="Bowen H."/>
            <person name="Vavikolanu K."/>
            <person name="Mehta A."/>
            <person name="Aluvathingal J."/>
            <person name="Nadendla S."/>
            <person name="Myers T."/>
            <person name="Yan Y."/>
            <person name="Sichtig H."/>
        </authorList>
    </citation>
    <scope>NUCLEOTIDE SEQUENCE [LARGE SCALE GENOMIC DNA]</scope>
    <source>
        <strain evidence="6 10">FDAARGOS_924</strain>
    </source>
</reference>
<dbReference type="InterPro" id="IPR023849">
    <property type="entry name" value="TQXA_dom"/>
</dbReference>